<feature type="transmembrane region" description="Helical" evidence="2">
    <location>
        <begin position="276"/>
        <end position="300"/>
    </location>
</feature>
<organism evidence="4 5">
    <name type="scientific">Phialemonium atrogriseum</name>
    <dbReference type="NCBI Taxonomy" id="1093897"/>
    <lineage>
        <taxon>Eukaryota</taxon>
        <taxon>Fungi</taxon>
        <taxon>Dikarya</taxon>
        <taxon>Ascomycota</taxon>
        <taxon>Pezizomycotina</taxon>
        <taxon>Sordariomycetes</taxon>
        <taxon>Sordariomycetidae</taxon>
        <taxon>Cephalothecales</taxon>
        <taxon>Cephalothecaceae</taxon>
        <taxon>Phialemonium</taxon>
    </lineage>
</organism>
<evidence type="ECO:0008006" key="6">
    <source>
        <dbReference type="Google" id="ProtNLM"/>
    </source>
</evidence>
<sequence>MMLFSFAVLSTLLLAAQAQVSWYVPSRNITCNGGGSGQITCHEGHIDDAPEVQLSHPEEKRDSTPAAVRGRTPEPLEKRVTCNIDGVTQGLACFTHCFGIGYCNSHCDGNNICHCTCKDETPWLLSAALVVVLLCSQPLAAADDKHGVTFLFPTEGQTFYYLDTINVTYLRDFPHPHLYTFCDGGNRFIRTTPSAPYNGSTLVLLSFTSSTPCYFNPRPGTVAGQGANGTPFVLVDGQHSQTIIGLTEPFTTSTATNTSSASPSSSSSSGGLSGGAAAGIGVGVALGVIALAGGIGFWVWRRRKARKAAAGGSYAGVDMSGPHFGTGSRGAGSAGGEAPRLS</sequence>
<protein>
    <recommendedName>
        <fullName evidence="6">Mid2 domain-containing protein</fullName>
    </recommendedName>
</protein>
<evidence type="ECO:0000256" key="2">
    <source>
        <dbReference type="SAM" id="Phobius"/>
    </source>
</evidence>
<evidence type="ECO:0000313" key="5">
    <source>
        <dbReference type="Proteomes" id="UP001244011"/>
    </source>
</evidence>
<evidence type="ECO:0000313" key="4">
    <source>
        <dbReference type="EMBL" id="KAK1770176.1"/>
    </source>
</evidence>
<keyword evidence="2" id="KW-0472">Membrane</keyword>
<feature type="region of interest" description="Disordered" evidence="1">
    <location>
        <begin position="319"/>
        <end position="342"/>
    </location>
</feature>
<feature type="signal peptide" evidence="3">
    <location>
        <begin position="1"/>
        <end position="18"/>
    </location>
</feature>
<feature type="chain" id="PRO_5042583041" description="Mid2 domain-containing protein" evidence="3">
    <location>
        <begin position="19"/>
        <end position="342"/>
    </location>
</feature>
<dbReference type="AlphaFoldDB" id="A0AAJ0C580"/>
<keyword evidence="2" id="KW-1133">Transmembrane helix</keyword>
<dbReference type="GeneID" id="85315370"/>
<keyword evidence="5" id="KW-1185">Reference proteome</keyword>
<keyword evidence="3" id="KW-0732">Signal</keyword>
<comment type="caution">
    <text evidence="4">The sequence shown here is derived from an EMBL/GenBank/DDBJ whole genome shotgun (WGS) entry which is preliminary data.</text>
</comment>
<evidence type="ECO:0000256" key="1">
    <source>
        <dbReference type="SAM" id="MobiDB-lite"/>
    </source>
</evidence>
<gene>
    <name evidence="4" type="ORF">QBC33DRAFT_603324</name>
</gene>
<keyword evidence="2" id="KW-0812">Transmembrane</keyword>
<accession>A0AAJ0C580</accession>
<reference evidence="4" key="1">
    <citation type="submission" date="2023-06" db="EMBL/GenBank/DDBJ databases">
        <title>Genome-scale phylogeny and comparative genomics of the fungal order Sordariales.</title>
        <authorList>
            <consortium name="Lawrence Berkeley National Laboratory"/>
            <person name="Hensen N."/>
            <person name="Bonometti L."/>
            <person name="Westerberg I."/>
            <person name="Brannstrom I.O."/>
            <person name="Guillou S."/>
            <person name="Cros-Aarteil S."/>
            <person name="Calhoun S."/>
            <person name="Haridas S."/>
            <person name="Kuo A."/>
            <person name="Mondo S."/>
            <person name="Pangilinan J."/>
            <person name="Riley R."/>
            <person name="Labutti K."/>
            <person name="Andreopoulos B."/>
            <person name="Lipzen A."/>
            <person name="Chen C."/>
            <person name="Yanf M."/>
            <person name="Daum C."/>
            <person name="Ng V."/>
            <person name="Clum A."/>
            <person name="Steindorff A."/>
            <person name="Ohm R."/>
            <person name="Martin F."/>
            <person name="Silar P."/>
            <person name="Natvig D."/>
            <person name="Lalanne C."/>
            <person name="Gautier V."/>
            <person name="Ament-Velasquez S.L."/>
            <person name="Kruys A."/>
            <person name="Hutchinson M.I."/>
            <person name="Powell A.J."/>
            <person name="Barry K."/>
            <person name="Miller A.N."/>
            <person name="Grigoriev I.V."/>
            <person name="Debuchy R."/>
            <person name="Gladieux P."/>
            <person name="Thoren M.H."/>
            <person name="Johannesson H."/>
        </authorList>
    </citation>
    <scope>NUCLEOTIDE SEQUENCE</scope>
    <source>
        <strain evidence="4">8032-3</strain>
    </source>
</reference>
<name>A0AAJ0C580_9PEZI</name>
<dbReference type="RefSeq" id="XP_060286389.1">
    <property type="nucleotide sequence ID" value="XM_060432183.1"/>
</dbReference>
<dbReference type="Proteomes" id="UP001244011">
    <property type="component" value="Unassembled WGS sequence"/>
</dbReference>
<evidence type="ECO:0000256" key="3">
    <source>
        <dbReference type="SAM" id="SignalP"/>
    </source>
</evidence>
<proteinExistence type="predicted"/>
<dbReference type="EMBL" id="MU839001">
    <property type="protein sequence ID" value="KAK1770176.1"/>
    <property type="molecule type" value="Genomic_DNA"/>
</dbReference>